<dbReference type="EMBL" id="CP006694">
    <property type="protein sequence ID" value="EKT86337.1"/>
    <property type="molecule type" value="Genomic_DNA"/>
</dbReference>
<accession>K8Y6R9</accession>
<evidence type="ECO:0000313" key="2">
    <source>
        <dbReference type="Proteomes" id="UP000035800"/>
    </source>
</evidence>
<reference evidence="1 2" key="2">
    <citation type="journal article" date="2014" name="Emerg. Microbes Infect.">
        <title>Potential impact on kidney infection: a whole-genome analysis of Leptospira santarosai serovar Shermani.</title>
        <authorList>
            <person name="Chou L.F."/>
            <person name="Chen T.W."/>
            <person name="Ko Y.C."/>
            <person name="Pan M.J."/>
            <person name="Tian Y.C."/>
            <person name="Chiu C.H."/>
            <person name="Tang P."/>
            <person name="Hung C.C."/>
            <person name="Yang C.W."/>
        </authorList>
    </citation>
    <scope>NUCLEOTIDE SEQUENCE</scope>
    <source>
        <strain evidence="1 2">LT 821</strain>
    </source>
</reference>
<gene>
    <name evidence="1" type="ORF">LSS_13349</name>
</gene>
<organism evidence="1 2">
    <name type="scientific">Leptospira santarosai serovar Shermani str. LT 821</name>
    <dbReference type="NCBI Taxonomy" id="758847"/>
    <lineage>
        <taxon>Bacteria</taxon>
        <taxon>Pseudomonadati</taxon>
        <taxon>Spirochaetota</taxon>
        <taxon>Spirochaetia</taxon>
        <taxon>Leptospirales</taxon>
        <taxon>Leptospiraceae</taxon>
        <taxon>Leptospira</taxon>
    </lineage>
</organism>
<dbReference type="Proteomes" id="UP000035800">
    <property type="component" value="Chromosome I"/>
</dbReference>
<reference evidence="1 2" key="1">
    <citation type="journal article" date="2012" name="Gene">
        <title>Sequence of Leptospira santarosai serovar Shermani genome and prediction of virulence-associated genes.</title>
        <authorList>
            <person name="Chou L.F."/>
            <person name="Chen Y.T."/>
            <person name="Lu C.W."/>
            <person name="Ko Y.C."/>
            <person name="Tang C.Y."/>
            <person name="Pan M.J."/>
            <person name="Tian Y.C."/>
            <person name="Chiu C.H."/>
            <person name="Hung C.C."/>
            <person name="Yang C.W."/>
        </authorList>
    </citation>
    <scope>NUCLEOTIDE SEQUENCE [LARGE SCALE GENOMIC DNA]</scope>
    <source>
        <strain evidence="1">LT 821</strain>
    </source>
</reference>
<name>K8Y6R9_9LEPT</name>
<dbReference type="KEGG" id="lst:LSS_13349"/>
<dbReference type="STRING" id="758847.LSS_13349"/>
<dbReference type="AlphaFoldDB" id="K8Y6R9"/>
<proteinExistence type="predicted"/>
<protein>
    <submittedName>
        <fullName evidence="1">Uncharacterized protein</fullName>
    </submittedName>
</protein>
<evidence type="ECO:0000313" key="1">
    <source>
        <dbReference type="EMBL" id="EKT86337.1"/>
    </source>
</evidence>
<sequence length="87" mass="10299">MNPFRNAFHFWKSVSKQLKFHTLKTDFGRNKTFFRRGIYACFDRRTPYVCFSISKNSPKFLSKNLSAPERNGQNLRLSITLISFQTN</sequence>